<feature type="domain" description="DUF755" evidence="3">
    <location>
        <begin position="146"/>
        <end position="263"/>
    </location>
</feature>
<evidence type="ECO:0000259" key="3">
    <source>
        <dbReference type="Pfam" id="PF05501"/>
    </source>
</evidence>
<feature type="region of interest" description="Disordered" evidence="1">
    <location>
        <begin position="50"/>
        <end position="159"/>
    </location>
</feature>
<reference evidence="4" key="1">
    <citation type="journal article" date="2001" name="Virology">
        <title>Heterogeneous distribution of TT virus of distinct genotypes in multiple tissues from infected humans.</title>
        <authorList>
            <person name="Okamoto H."/>
            <person name="Nishizawa T."/>
            <person name="Takahashi M."/>
            <person name="Asabe S."/>
            <person name="Tsuda F."/>
            <person name="Yoshikawa A."/>
        </authorList>
    </citation>
    <scope>NUCLEOTIDE SEQUENCE</scope>
</reference>
<dbReference type="Pfam" id="PF05501">
    <property type="entry name" value="DUF755"/>
    <property type="match status" value="1"/>
</dbReference>
<organism evidence="4">
    <name type="scientific">Torque teno virus</name>
    <dbReference type="NCBI Taxonomy" id="68887"/>
    <lineage>
        <taxon>Viruses</taxon>
        <taxon>Monodnaviria</taxon>
        <taxon>Shotokuvirae</taxon>
        <taxon>Commensaviricota</taxon>
        <taxon>Cardeaviricetes</taxon>
        <taxon>Sanitavirales</taxon>
        <taxon>Anelloviridae</taxon>
    </lineage>
</organism>
<feature type="compositionally biased region" description="Low complexity" evidence="1">
    <location>
        <begin position="246"/>
        <end position="271"/>
    </location>
</feature>
<dbReference type="InterPro" id="IPR008474">
    <property type="entry name" value="DUF755"/>
</dbReference>
<feature type="compositionally biased region" description="Basic residues" evidence="1">
    <location>
        <begin position="221"/>
        <end position="245"/>
    </location>
</feature>
<dbReference type="Pfam" id="PF02957">
    <property type="entry name" value="TT_ORF2-like"/>
    <property type="match status" value="1"/>
</dbReference>
<dbReference type="EMBL" id="AB060593">
    <property type="protein sequence ID" value="BAB69902.1"/>
    <property type="molecule type" value="Genomic_DNA"/>
</dbReference>
<protein>
    <submittedName>
        <fullName evidence="4">ORF3</fullName>
    </submittedName>
</protein>
<evidence type="ECO:0000313" key="4">
    <source>
        <dbReference type="EMBL" id="BAB69902.1"/>
    </source>
</evidence>
<proteinExistence type="predicted"/>
<dbReference type="InterPro" id="IPR004118">
    <property type="entry name" value="HEV_TT_vir_Orf2/Gyrovir_Vp2_N"/>
</dbReference>
<feature type="region of interest" description="Disordered" evidence="1">
    <location>
        <begin position="202"/>
        <end position="280"/>
    </location>
</feature>
<sequence>MSLWRPPVHNAPGRERLWFQACYESHSAFCGCGSFILHLTSLAARFNFQAGPPPPGGPRAETPPILRALPAPQPRRHRQTENPGSEPWPGDGGGDGAGSQEGGQRGPSTADAGGDDFDPADLEDLLAAVEEDEQSSKTRAAPQDWHLPTPVDSSGMYKSLARSQWGPDCYSTRSTKDEGSLLQELSNECMMNKLMFQTLHKNLKSREFSHQSSSEKEQKPKKTQVRKKRRSPRRKREKPKPKKSYRYSSSSDSSSDNNSSSESTCSKSSSNSKKRRHIYI</sequence>
<feature type="compositionally biased region" description="Basic and acidic residues" evidence="1">
    <location>
        <begin position="204"/>
        <end position="220"/>
    </location>
</feature>
<accession>Q91D02</accession>
<feature type="domain" description="Hepatitis TT virus Orf2/Gyrovirus Vp2 N-terminal" evidence="2">
    <location>
        <begin position="12"/>
        <end position="61"/>
    </location>
</feature>
<evidence type="ECO:0000259" key="2">
    <source>
        <dbReference type="Pfam" id="PF02957"/>
    </source>
</evidence>
<feature type="compositionally biased region" description="Gly residues" evidence="1">
    <location>
        <begin position="90"/>
        <end position="105"/>
    </location>
</feature>
<evidence type="ECO:0000256" key="1">
    <source>
        <dbReference type="SAM" id="MobiDB-lite"/>
    </source>
</evidence>
<feature type="compositionally biased region" description="Acidic residues" evidence="1">
    <location>
        <begin position="113"/>
        <end position="133"/>
    </location>
</feature>
<gene>
    <name evidence="4" type="primary">ORF3</name>
</gene>
<name>Q91D02_9VIRU</name>